<dbReference type="EMBL" id="WHJC01000015">
    <property type="protein sequence ID" value="MPQ42642.1"/>
    <property type="molecule type" value="Genomic_DNA"/>
</dbReference>
<dbReference type="Pfam" id="PF01520">
    <property type="entry name" value="Amidase_3"/>
    <property type="match status" value="1"/>
</dbReference>
<organism evidence="3 4">
    <name type="scientific">Clostridium tarantellae</name>
    <dbReference type="NCBI Taxonomy" id="39493"/>
    <lineage>
        <taxon>Bacteria</taxon>
        <taxon>Bacillati</taxon>
        <taxon>Bacillota</taxon>
        <taxon>Clostridia</taxon>
        <taxon>Eubacteriales</taxon>
        <taxon>Clostridiaceae</taxon>
        <taxon>Clostridium</taxon>
    </lineage>
</organism>
<dbReference type="Gene3D" id="3.40.630.40">
    <property type="entry name" value="Zn-dependent exopeptidases"/>
    <property type="match status" value="1"/>
</dbReference>
<proteinExistence type="predicted"/>
<feature type="domain" description="MurNAc-LAA" evidence="2">
    <location>
        <begin position="62"/>
        <end position="165"/>
    </location>
</feature>
<keyword evidence="4" id="KW-1185">Reference proteome</keyword>
<evidence type="ECO:0000256" key="1">
    <source>
        <dbReference type="ARBA" id="ARBA00022801"/>
    </source>
</evidence>
<accession>A0A6I1MKD8</accession>
<gene>
    <name evidence="3" type="ORF">GBZ86_02570</name>
</gene>
<name>A0A6I1MKD8_9CLOT</name>
<dbReference type="GO" id="GO:0009253">
    <property type="term" value="P:peptidoglycan catabolic process"/>
    <property type="evidence" value="ECO:0007669"/>
    <property type="project" value="InterPro"/>
</dbReference>
<dbReference type="RefSeq" id="WP_152887454.1">
    <property type="nucleotide sequence ID" value="NZ_WHJC01000015.1"/>
</dbReference>
<comment type="caution">
    <text evidence="3">The sequence shown here is derived from an EMBL/GenBank/DDBJ whole genome shotgun (WGS) entry which is preliminary data.</text>
</comment>
<dbReference type="GO" id="GO:0030288">
    <property type="term" value="C:outer membrane-bounded periplasmic space"/>
    <property type="evidence" value="ECO:0007669"/>
    <property type="project" value="TreeGrafter"/>
</dbReference>
<sequence>MIVGIDMGHTITGRGTGAIGLLKETDVNREVGWLVIDKLRKKGHEVVNCTIDKSENDLYERVFIANKYPLDIFLSIHLNIGGEEGTQTYIFKHGGKSEKIADSLRKEITLKCGFKDRGNKTDNFYVLVNTKAPAVFLEMFFLDNKNDIKKYNAENIANAITEALINSKQEDNEKNIKKDIPKVYIQTKVYDTNEIDGIKLDNIMKIFGAYRVYVKSFEGGVFFETQYITMEEAEKIREKLGEKFHHYCFR</sequence>
<dbReference type="SMART" id="SM00646">
    <property type="entry name" value="Ami_3"/>
    <property type="match status" value="1"/>
</dbReference>
<dbReference type="PANTHER" id="PTHR30404">
    <property type="entry name" value="N-ACETYLMURAMOYL-L-ALANINE AMIDASE"/>
    <property type="match status" value="1"/>
</dbReference>
<dbReference type="CDD" id="cd02696">
    <property type="entry name" value="MurNAc-LAA"/>
    <property type="match status" value="1"/>
</dbReference>
<evidence type="ECO:0000259" key="2">
    <source>
        <dbReference type="SMART" id="SM00646"/>
    </source>
</evidence>
<dbReference type="OrthoDB" id="5344211at2"/>
<dbReference type="SUPFAM" id="SSF53187">
    <property type="entry name" value="Zn-dependent exopeptidases"/>
    <property type="match status" value="1"/>
</dbReference>
<keyword evidence="1" id="KW-0378">Hydrolase</keyword>
<evidence type="ECO:0000313" key="4">
    <source>
        <dbReference type="Proteomes" id="UP000430345"/>
    </source>
</evidence>
<evidence type="ECO:0000313" key="3">
    <source>
        <dbReference type="EMBL" id="MPQ42642.1"/>
    </source>
</evidence>
<dbReference type="PANTHER" id="PTHR30404:SF0">
    <property type="entry name" value="N-ACETYLMURAMOYL-L-ALANINE AMIDASE AMIC"/>
    <property type="match status" value="1"/>
</dbReference>
<dbReference type="Proteomes" id="UP000430345">
    <property type="component" value="Unassembled WGS sequence"/>
</dbReference>
<dbReference type="InterPro" id="IPR002508">
    <property type="entry name" value="MurNAc-LAA_cat"/>
</dbReference>
<dbReference type="InterPro" id="IPR050695">
    <property type="entry name" value="N-acetylmuramoyl_amidase_3"/>
</dbReference>
<protein>
    <recommendedName>
        <fullName evidence="2">MurNAc-LAA domain-containing protein</fullName>
    </recommendedName>
</protein>
<dbReference type="AlphaFoldDB" id="A0A6I1MKD8"/>
<dbReference type="GO" id="GO:0008745">
    <property type="term" value="F:N-acetylmuramoyl-L-alanine amidase activity"/>
    <property type="evidence" value="ECO:0007669"/>
    <property type="project" value="InterPro"/>
</dbReference>
<reference evidence="3 4" key="1">
    <citation type="submission" date="2019-10" db="EMBL/GenBank/DDBJ databases">
        <title>The Genome Sequence of Clostridium tarantellae Isolated from Fish Brain.</title>
        <authorList>
            <person name="Bano L."/>
            <person name="Kiel M."/>
            <person name="Sales G."/>
            <person name="Doxey A.C."/>
            <person name="Mansfield M.J."/>
            <person name="Schiavone M."/>
            <person name="Rossetto O."/>
            <person name="Pirazzini M."/>
            <person name="Dobrindt U."/>
            <person name="Montecucco C."/>
        </authorList>
    </citation>
    <scope>NUCLEOTIDE SEQUENCE [LARGE SCALE GENOMIC DNA]</scope>
    <source>
        <strain evidence="3 4">DSM 3997</strain>
    </source>
</reference>